<protein>
    <submittedName>
        <fullName evidence="2">Uncharacterized protein</fullName>
    </submittedName>
</protein>
<keyword evidence="1" id="KW-1133">Transmembrane helix</keyword>
<gene>
    <name evidence="2" type="ORF">METZ01_LOCUS340432</name>
</gene>
<dbReference type="AlphaFoldDB" id="A0A382QRQ6"/>
<proteinExistence type="predicted"/>
<evidence type="ECO:0000313" key="2">
    <source>
        <dbReference type="EMBL" id="SVC87578.1"/>
    </source>
</evidence>
<keyword evidence="1" id="KW-0812">Transmembrane</keyword>
<dbReference type="EMBL" id="UINC01116082">
    <property type="protein sequence ID" value="SVC87578.1"/>
    <property type="molecule type" value="Genomic_DNA"/>
</dbReference>
<feature type="non-terminal residue" evidence="2">
    <location>
        <position position="1"/>
    </location>
</feature>
<reference evidence="2" key="1">
    <citation type="submission" date="2018-05" db="EMBL/GenBank/DDBJ databases">
        <authorList>
            <person name="Lanie J.A."/>
            <person name="Ng W.-L."/>
            <person name="Kazmierczak K.M."/>
            <person name="Andrzejewski T.M."/>
            <person name="Davidsen T.M."/>
            <person name="Wayne K.J."/>
            <person name="Tettelin H."/>
            <person name="Glass J.I."/>
            <person name="Rusch D."/>
            <person name="Podicherti R."/>
            <person name="Tsui H.-C.T."/>
            <person name="Winkler M.E."/>
        </authorList>
    </citation>
    <scope>NUCLEOTIDE SEQUENCE</scope>
</reference>
<keyword evidence="1" id="KW-0472">Membrane</keyword>
<evidence type="ECO:0000256" key="1">
    <source>
        <dbReference type="SAM" id="Phobius"/>
    </source>
</evidence>
<feature type="transmembrane region" description="Helical" evidence="1">
    <location>
        <begin position="15"/>
        <end position="35"/>
    </location>
</feature>
<organism evidence="2">
    <name type="scientific">marine metagenome</name>
    <dbReference type="NCBI Taxonomy" id="408172"/>
    <lineage>
        <taxon>unclassified sequences</taxon>
        <taxon>metagenomes</taxon>
        <taxon>ecological metagenomes</taxon>
    </lineage>
</organism>
<feature type="non-terminal residue" evidence="2">
    <location>
        <position position="36"/>
    </location>
</feature>
<sequence>VIIVATIKLNLTLGIYPWNIETYVLLETFCLLWLVL</sequence>
<name>A0A382QRQ6_9ZZZZ</name>
<accession>A0A382QRQ6</accession>